<dbReference type="OrthoDB" id="3945418at2759"/>
<sequence length="521" mass="59503">MALVQTFQRAGCSSALISSTVFSRRVAHTNSTASQTHGAAQEVKPYEDIPGPKGIYNWPVIGPMFHFKPFTKWEATTSHLLFNDLFDKYGPIFKLYLGQDFVMVFDPKDIETVFRNEGRYPVRTKLSVNEVFNRRNNVKPGIVDLEGKEWQALRAPLNKKLMKVDSAGYYLKPQNVVADEFVQILATQKMSPDALAELFFRYAVESISVVCFNTRLGFLEPKAMENQESARLLQASQDVFLYMHKSFTDVAHRWFRNEVYRGFEKNKLLLGKQTMQHIKDAQLVLETRKQNGTLDPDEPNLLLYLLSDSSLDFMDIVGIMESFYIAGTDSTAKNLQILFFNLAKNPDKQETLRKEITSLLGHDGPVTAESLAKLPYLKACLKESFRLFSPTVSGPPRKMPTDVVLSGYRVPAGTVVSLHTPRTCQKYFLNPDKFIPERWIRSSEGHHPEDIPPTASLPFGYGPRNCIGRRFAEQEIYLAAVKVLQKLKIDIDSDSWNTNFIYTTFIQPEKPIKFRFSRFDD</sequence>
<gene>
    <name evidence="10" type="ORF">CUNI_LOCUS15174</name>
</gene>
<dbReference type="AlphaFoldDB" id="A0A8S3ZQI6"/>
<keyword evidence="3 8" id="KW-0349">Heme</keyword>
<dbReference type="SUPFAM" id="SSF48264">
    <property type="entry name" value="Cytochrome P450"/>
    <property type="match status" value="1"/>
</dbReference>
<evidence type="ECO:0000256" key="8">
    <source>
        <dbReference type="PIRSR" id="PIRSR602401-1"/>
    </source>
</evidence>
<evidence type="ECO:0000256" key="9">
    <source>
        <dbReference type="RuleBase" id="RU000461"/>
    </source>
</evidence>
<keyword evidence="7 9" id="KW-0503">Monooxygenase</keyword>
<evidence type="ECO:0000313" key="11">
    <source>
        <dbReference type="Proteomes" id="UP000678393"/>
    </source>
</evidence>
<evidence type="ECO:0000256" key="2">
    <source>
        <dbReference type="ARBA" id="ARBA00010617"/>
    </source>
</evidence>
<dbReference type="InterPro" id="IPR036396">
    <property type="entry name" value="Cyt_P450_sf"/>
</dbReference>
<evidence type="ECO:0000256" key="4">
    <source>
        <dbReference type="ARBA" id="ARBA00022723"/>
    </source>
</evidence>
<dbReference type="PRINTS" id="PR00385">
    <property type="entry name" value="P450"/>
</dbReference>
<dbReference type="PANTHER" id="PTHR24279">
    <property type="entry name" value="CYTOCHROME P450"/>
    <property type="match status" value="1"/>
</dbReference>
<dbReference type="GO" id="GO:0020037">
    <property type="term" value="F:heme binding"/>
    <property type="evidence" value="ECO:0007669"/>
    <property type="project" value="InterPro"/>
</dbReference>
<proteinExistence type="inferred from homology"/>
<evidence type="ECO:0008006" key="12">
    <source>
        <dbReference type="Google" id="ProtNLM"/>
    </source>
</evidence>
<dbReference type="InterPro" id="IPR002401">
    <property type="entry name" value="Cyt_P450_E_grp-I"/>
</dbReference>
<dbReference type="PRINTS" id="PR00463">
    <property type="entry name" value="EP450I"/>
</dbReference>
<name>A0A8S3ZQI6_9EUPU</name>
<dbReference type="InterPro" id="IPR001128">
    <property type="entry name" value="Cyt_P450"/>
</dbReference>
<evidence type="ECO:0000256" key="5">
    <source>
        <dbReference type="ARBA" id="ARBA00023002"/>
    </source>
</evidence>
<keyword evidence="5 9" id="KW-0560">Oxidoreductase</keyword>
<dbReference type="Proteomes" id="UP000678393">
    <property type="component" value="Unassembled WGS sequence"/>
</dbReference>
<feature type="binding site" description="axial binding residue" evidence="8">
    <location>
        <position position="466"/>
    </location>
    <ligand>
        <name>heme</name>
        <dbReference type="ChEBI" id="CHEBI:30413"/>
    </ligand>
    <ligandPart>
        <name>Fe</name>
        <dbReference type="ChEBI" id="CHEBI:18248"/>
    </ligandPart>
</feature>
<dbReference type="GO" id="GO:0016705">
    <property type="term" value="F:oxidoreductase activity, acting on paired donors, with incorporation or reduction of molecular oxygen"/>
    <property type="evidence" value="ECO:0007669"/>
    <property type="project" value="InterPro"/>
</dbReference>
<evidence type="ECO:0000256" key="7">
    <source>
        <dbReference type="ARBA" id="ARBA00023033"/>
    </source>
</evidence>
<keyword evidence="4 8" id="KW-0479">Metal-binding</keyword>
<comment type="cofactor">
    <cofactor evidence="1 8">
        <name>heme</name>
        <dbReference type="ChEBI" id="CHEBI:30413"/>
    </cofactor>
</comment>
<dbReference type="InterPro" id="IPR017972">
    <property type="entry name" value="Cyt_P450_CS"/>
</dbReference>
<dbReference type="EMBL" id="CAJHNH020003585">
    <property type="protein sequence ID" value="CAG5129616.1"/>
    <property type="molecule type" value="Genomic_DNA"/>
</dbReference>
<dbReference type="PANTHER" id="PTHR24279:SF120">
    <property type="entry name" value="CYTOCHROME P450"/>
    <property type="match status" value="1"/>
</dbReference>
<dbReference type="Pfam" id="PF00067">
    <property type="entry name" value="p450"/>
    <property type="match status" value="1"/>
</dbReference>
<keyword evidence="11" id="KW-1185">Reference proteome</keyword>
<comment type="caution">
    <text evidence="10">The sequence shown here is derived from an EMBL/GenBank/DDBJ whole genome shotgun (WGS) entry which is preliminary data.</text>
</comment>
<organism evidence="10 11">
    <name type="scientific">Candidula unifasciata</name>
    <dbReference type="NCBI Taxonomy" id="100452"/>
    <lineage>
        <taxon>Eukaryota</taxon>
        <taxon>Metazoa</taxon>
        <taxon>Spiralia</taxon>
        <taxon>Lophotrochozoa</taxon>
        <taxon>Mollusca</taxon>
        <taxon>Gastropoda</taxon>
        <taxon>Heterobranchia</taxon>
        <taxon>Euthyneura</taxon>
        <taxon>Panpulmonata</taxon>
        <taxon>Eupulmonata</taxon>
        <taxon>Stylommatophora</taxon>
        <taxon>Helicina</taxon>
        <taxon>Helicoidea</taxon>
        <taxon>Geomitridae</taxon>
        <taxon>Candidula</taxon>
    </lineage>
</organism>
<dbReference type="PROSITE" id="PS00086">
    <property type="entry name" value="CYTOCHROME_P450"/>
    <property type="match status" value="1"/>
</dbReference>
<evidence type="ECO:0000313" key="10">
    <source>
        <dbReference type="EMBL" id="CAG5129616.1"/>
    </source>
</evidence>
<comment type="similarity">
    <text evidence="2 9">Belongs to the cytochrome P450 family.</text>
</comment>
<accession>A0A8S3ZQI6</accession>
<dbReference type="CDD" id="cd11054">
    <property type="entry name" value="CYP24A1-like"/>
    <property type="match status" value="1"/>
</dbReference>
<dbReference type="GO" id="GO:0005506">
    <property type="term" value="F:iron ion binding"/>
    <property type="evidence" value="ECO:0007669"/>
    <property type="project" value="InterPro"/>
</dbReference>
<dbReference type="Gene3D" id="1.10.630.10">
    <property type="entry name" value="Cytochrome P450"/>
    <property type="match status" value="1"/>
</dbReference>
<evidence type="ECO:0000256" key="6">
    <source>
        <dbReference type="ARBA" id="ARBA00023004"/>
    </source>
</evidence>
<evidence type="ECO:0000256" key="3">
    <source>
        <dbReference type="ARBA" id="ARBA00022617"/>
    </source>
</evidence>
<protein>
    <recommendedName>
        <fullName evidence="12">Cytochrome P450</fullName>
    </recommendedName>
</protein>
<dbReference type="InterPro" id="IPR050479">
    <property type="entry name" value="CYP11_CYP27_families"/>
</dbReference>
<keyword evidence="6 8" id="KW-0408">Iron</keyword>
<reference evidence="10" key="1">
    <citation type="submission" date="2021-04" db="EMBL/GenBank/DDBJ databases">
        <authorList>
            <consortium name="Molecular Ecology Group"/>
        </authorList>
    </citation>
    <scope>NUCLEOTIDE SEQUENCE</scope>
</reference>
<dbReference type="GO" id="GO:0004497">
    <property type="term" value="F:monooxygenase activity"/>
    <property type="evidence" value="ECO:0007669"/>
    <property type="project" value="UniProtKB-KW"/>
</dbReference>
<evidence type="ECO:0000256" key="1">
    <source>
        <dbReference type="ARBA" id="ARBA00001971"/>
    </source>
</evidence>